<dbReference type="EMBL" id="KN722271">
    <property type="protein sequence ID" value="KJH39661.1"/>
    <property type="molecule type" value="Genomic_DNA"/>
</dbReference>
<evidence type="ECO:0000256" key="1">
    <source>
        <dbReference type="SAM" id="MobiDB-lite"/>
    </source>
</evidence>
<sequence>QGINTFYCGNIMNTCDTCYQKVVKCAPVPLKPGPPPFCECDAISTRKDREIGEQLDFPRKYKKDKAGESFTTDEVEMVIHTISKHAEKNRLCTEYHGMQFPARCFPAPSAPEPKSGKTKNSNDESNIADVIEGTLRKNSQFAILEKYALTPNTGIQFLGGKDYSITHFTEDNEIKPTKLELDYMGLLKTEVKYMKAKNQENSQSKMTLPF</sequence>
<protein>
    <submittedName>
        <fullName evidence="2">Uncharacterized protein</fullName>
    </submittedName>
</protein>
<dbReference type="AlphaFoldDB" id="A0A0D8XAX6"/>
<name>A0A0D8XAX6_DICVI</name>
<evidence type="ECO:0000313" key="2">
    <source>
        <dbReference type="EMBL" id="KJH39661.1"/>
    </source>
</evidence>
<keyword evidence="3" id="KW-1185">Reference proteome</keyword>
<feature type="region of interest" description="Disordered" evidence="1">
    <location>
        <begin position="106"/>
        <end position="125"/>
    </location>
</feature>
<reference evidence="3" key="2">
    <citation type="journal article" date="2016" name="Sci. Rep.">
        <title>Dictyocaulus viviparus genome, variome and transcriptome elucidate lungworm biology and support future intervention.</title>
        <authorList>
            <person name="McNulty S.N."/>
            <person name="Strube C."/>
            <person name="Rosa B.A."/>
            <person name="Martin J.C."/>
            <person name="Tyagi R."/>
            <person name="Choi Y.J."/>
            <person name="Wang Q."/>
            <person name="Hallsworth Pepin K."/>
            <person name="Zhang X."/>
            <person name="Ozersky P."/>
            <person name="Wilson R.K."/>
            <person name="Sternberg P.W."/>
            <person name="Gasser R.B."/>
            <person name="Mitreva M."/>
        </authorList>
    </citation>
    <scope>NUCLEOTIDE SEQUENCE [LARGE SCALE GENOMIC DNA]</scope>
    <source>
        <strain evidence="3">HannoverDv2000</strain>
    </source>
</reference>
<accession>A0A0D8XAX6</accession>
<reference evidence="2 3" key="1">
    <citation type="submission" date="2013-11" db="EMBL/GenBank/DDBJ databases">
        <title>Draft genome of the bovine lungworm Dictyocaulus viviparus.</title>
        <authorList>
            <person name="Mitreva M."/>
        </authorList>
    </citation>
    <scope>NUCLEOTIDE SEQUENCE [LARGE SCALE GENOMIC DNA]</scope>
    <source>
        <strain evidence="2 3">HannoverDv2000</strain>
    </source>
</reference>
<organism evidence="2 3">
    <name type="scientific">Dictyocaulus viviparus</name>
    <name type="common">Bovine lungworm</name>
    <dbReference type="NCBI Taxonomy" id="29172"/>
    <lineage>
        <taxon>Eukaryota</taxon>
        <taxon>Metazoa</taxon>
        <taxon>Ecdysozoa</taxon>
        <taxon>Nematoda</taxon>
        <taxon>Chromadorea</taxon>
        <taxon>Rhabditida</taxon>
        <taxon>Rhabditina</taxon>
        <taxon>Rhabditomorpha</taxon>
        <taxon>Strongyloidea</taxon>
        <taxon>Metastrongylidae</taxon>
        <taxon>Dictyocaulus</taxon>
    </lineage>
</organism>
<feature type="non-terminal residue" evidence="2">
    <location>
        <position position="1"/>
    </location>
</feature>
<proteinExistence type="predicted"/>
<evidence type="ECO:0000313" key="3">
    <source>
        <dbReference type="Proteomes" id="UP000053766"/>
    </source>
</evidence>
<dbReference type="Proteomes" id="UP000053766">
    <property type="component" value="Unassembled WGS sequence"/>
</dbReference>
<gene>
    <name evidence="2" type="ORF">DICVIV_14457</name>
</gene>